<keyword evidence="1" id="KW-0732">Signal</keyword>
<protein>
    <submittedName>
        <fullName evidence="2">Uncharacterized protein</fullName>
    </submittedName>
</protein>
<reference evidence="2 3" key="1">
    <citation type="journal article" date="2019" name="Microorganisms">
        <title>Paenibacillus lutrae sp. nov., A Chitinolytic Species Isolated from A River Otter in Castril Natural Park, Granada, Spain.</title>
        <authorList>
            <person name="Rodriguez M."/>
            <person name="Reina J.C."/>
            <person name="Bejar V."/>
            <person name="Llamas I."/>
        </authorList>
    </citation>
    <scope>NUCLEOTIDE SEQUENCE [LARGE SCALE GENOMIC DNA]</scope>
    <source>
        <strain evidence="2 3">N10</strain>
    </source>
</reference>
<keyword evidence="3" id="KW-1185">Reference proteome</keyword>
<sequence length="370" mass="40125">MRFSPKHLLSLALVFALILTILPAAGNAESRPNADTRAGCTVNCHTNNAAFLNADWFNGNITLSDQQIADYVNKLKQYKIKYQFVDVGVLIDSNTASNGSLPAAGYSKLANWIKVSRQTDPNQLIIPALNYGSRAPRVNGVKTPNPNFGTQTFKANLNAAANKLVNTGLQINGSGTFYKADGIHLDIEGFISNDTVLLGTLQYLRDNALANNTNFSQSTPADFGSSPVWSNAFIAQVGAILNQVQPMIYDQMGWGSPIVDAASYQALWTQEVKRYSTALAGTSSKLMPTMPAYEKKTAEDGTVYHDPAVESLYNAAKGLQAAIASPGSANVHGASIFWWSHFAGYHPTVYAPALYQADQSNWLNEWVNHP</sequence>
<dbReference type="OrthoDB" id="2675583at2"/>
<feature type="signal peptide" evidence="1">
    <location>
        <begin position="1"/>
        <end position="24"/>
    </location>
</feature>
<evidence type="ECO:0000256" key="1">
    <source>
        <dbReference type="SAM" id="SignalP"/>
    </source>
</evidence>
<dbReference type="Gene3D" id="3.20.20.80">
    <property type="entry name" value="Glycosidases"/>
    <property type="match status" value="1"/>
</dbReference>
<dbReference type="EMBL" id="RHLK01000007">
    <property type="protein sequence ID" value="MVP00592.1"/>
    <property type="molecule type" value="Genomic_DNA"/>
</dbReference>
<accession>A0A7X3K008</accession>
<gene>
    <name evidence="2" type="ORF">EDM21_13855</name>
</gene>
<name>A0A7X3K008_9BACL</name>
<proteinExistence type="predicted"/>
<dbReference type="AlphaFoldDB" id="A0A7X3K008"/>
<dbReference type="RefSeq" id="WP_157336302.1">
    <property type="nucleotide sequence ID" value="NZ_RHLK01000007.1"/>
</dbReference>
<comment type="caution">
    <text evidence="2">The sequence shown here is derived from an EMBL/GenBank/DDBJ whole genome shotgun (WGS) entry which is preliminary data.</text>
</comment>
<evidence type="ECO:0000313" key="3">
    <source>
        <dbReference type="Proteomes" id="UP000490800"/>
    </source>
</evidence>
<feature type="chain" id="PRO_5038841262" evidence="1">
    <location>
        <begin position="25"/>
        <end position="370"/>
    </location>
</feature>
<dbReference type="SUPFAM" id="SSF51445">
    <property type="entry name" value="(Trans)glycosidases"/>
    <property type="match status" value="1"/>
</dbReference>
<evidence type="ECO:0000313" key="2">
    <source>
        <dbReference type="EMBL" id="MVP00592.1"/>
    </source>
</evidence>
<dbReference type="InterPro" id="IPR017853">
    <property type="entry name" value="GH"/>
</dbReference>
<dbReference type="Proteomes" id="UP000490800">
    <property type="component" value="Unassembled WGS sequence"/>
</dbReference>
<organism evidence="2 3">
    <name type="scientific">Paenibacillus lutrae</name>
    <dbReference type="NCBI Taxonomy" id="2078573"/>
    <lineage>
        <taxon>Bacteria</taxon>
        <taxon>Bacillati</taxon>
        <taxon>Bacillota</taxon>
        <taxon>Bacilli</taxon>
        <taxon>Bacillales</taxon>
        <taxon>Paenibacillaceae</taxon>
        <taxon>Paenibacillus</taxon>
    </lineage>
</organism>